<name>A0A0R2HWB9_CARDV</name>
<organism evidence="1 2">
    <name type="scientific">Carnobacterium divergens DSM 20623</name>
    <dbReference type="NCBI Taxonomy" id="1449336"/>
    <lineage>
        <taxon>Bacteria</taxon>
        <taxon>Bacillati</taxon>
        <taxon>Bacillota</taxon>
        <taxon>Bacilli</taxon>
        <taxon>Lactobacillales</taxon>
        <taxon>Carnobacteriaceae</taxon>
        <taxon>Carnobacterium</taxon>
    </lineage>
</organism>
<dbReference type="PATRIC" id="fig|1449336.4.peg.1799"/>
<dbReference type="Proteomes" id="UP000051658">
    <property type="component" value="Unassembled WGS sequence"/>
</dbReference>
<reference evidence="1 2" key="1">
    <citation type="journal article" date="2015" name="Genome Announc.">
        <title>Expanding the biotechnology potential of lactobacilli through comparative genomics of 213 strains and associated genera.</title>
        <authorList>
            <person name="Sun Z."/>
            <person name="Harris H.M."/>
            <person name="McCann A."/>
            <person name="Guo C."/>
            <person name="Argimon S."/>
            <person name="Zhang W."/>
            <person name="Yang X."/>
            <person name="Jeffery I.B."/>
            <person name="Cooney J.C."/>
            <person name="Kagawa T.F."/>
            <person name="Liu W."/>
            <person name="Song Y."/>
            <person name="Salvetti E."/>
            <person name="Wrobel A."/>
            <person name="Rasinkangas P."/>
            <person name="Parkhill J."/>
            <person name="Rea M.C."/>
            <person name="O'Sullivan O."/>
            <person name="Ritari J."/>
            <person name="Douillard F.P."/>
            <person name="Paul Ross R."/>
            <person name="Yang R."/>
            <person name="Briner A.E."/>
            <person name="Felis G.E."/>
            <person name="de Vos W.M."/>
            <person name="Barrangou R."/>
            <person name="Klaenhammer T.R."/>
            <person name="Caufield P.W."/>
            <person name="Cui Y."/>
            <person name="Zhang H."/>
            <person name="O'Toole P.W."/>
        </authorList>
    </citation>
    <scope>NUCLEOTIDE SEQUENCE [LARGE SCALE GENOMIC DNA]</scope>
    <source>
        <strain evidence="1 2">DSM 20623</strain>
    </source>
</reference>
<evidence type="ECO:0000313" key="1">
    <source>
        <dbReference type="EMBL" id="KRN54186.1"/>
    </source>
</evidence>
<comment type="caution">
    <text evidence="1">The sequence shown here is derived from an EMBL/GenBank/DDBJ whole genome shotgun (WGS) entry which is preliminary data.</text>
</comment>
<accession>A0A0R2HWB9</accession>
<protein>
    <submittedName>
        <fullName evidence="1">Uncharacterized protein</fullName>
    </submittedName>
</protein>
<gene>
    <name evidence="1" type="ORF">IV74_GL001764</name>
</gene>
<sequence>MNLVSYLGTNTPLTLSNTGNQEVVAMIARDTLEAGVTDEMVLDYLKEETQNPELLMKQILFYDTEAEIMGGFEILREVEDQDLLKHFSTSYVYETTDFPVWEPIEDDPDLESYPQEQIVQYKQMMDEARAVNKAQQEGFLKILTTCLTETDKVELYTCDLTKAKEREKNRRLEKWATIQQNKRLLDSQEQEFLLIEKD</sequence>
<dbReference type="GeneID" id="89588762"/>
<keyword evidence="2" id="KW-1185">Reference proteome</keyword>
<evidence type="ECO:0000313" key="2">
    <source>
        <dbReference type="Proteomes" id="UP000051658"/>
    </source>
</evidence>
<dbReference type="AlphaFoldDB" id="A0A0R2HWB9"/>
<proteinExistence type="predicted"/>
<dbReference type="RefSeq" id="WP_034569986.1">
    <property type="nucleotide sequence ID" value="NZ_JQBS01000035.1"/>
</dbReference>
<dbReference type="EMBL" id="JQBS01000035">
    <property type="protein sequence ID" value="KRN54186.1"/>
    <property type="molecule type" value="Genomic_DNA"/>
</dbReference>